<dbReference type="OrthoDB" id="1438534at2"/>
<evidence type="ECO:0000313" key="4">
    <source>
        <dbReference type="EMBL" id="ABK17346.1"/>
    </source>
</evidence>
<dbReference type="AlphaFoldDB" id="A0LIU4"/>
<reference evidence="4 5" key="1">
    <citation type="submission" date="2006-10" db="EMBL/GenBank/DDBJ databases">
        <title>Complete sequence of Syntrophobacter fumaroxidans MPOB.</title>
        <authorList>
            <consortium name="US DOE Joint Genome Institute"/>
            <person name="Copeland A."/>
            <person name="Lucas S."/>
            <person name="Lapidus A."/>
            <person name="Barry K."/>
            <person name="Detter J.C."/>
            <person name="Glavina del Rio T."/>
            <person name="Hammon N."/>
            <person name="Israni S."/>
            <person name="Pitluck S."/>
            <person name="Goltsman E.G."/>
            <person name="Martinez M."/>
            <person name="Schmutz J."/>
            <person name="Larimer F."/>
            <person name="Land M."/>
            <person name="Hauser L."/>
            <person name="Kyrpides N."/>
            <person name="Kim E."/>
            <person name="Boone D.R."/>
            <person name="Brockman F."/>
            <person name="Culley D."/>
            <person name="Ferry J."/>
            <person name="Gunsalus R."/>
            <person name="McInerney M.J."/>
            <person name="Morrison M."/>
            <person name="Plugge C."/>
            <person name="Rohlin L."/>
            <person name="Scholten J."/>
            <person name="Sieber J."/>
            <person name="Stams A.J.M."/>
            <person name="Worm P."/>
            <person name="Henstra A.M."/>
            <person name="Richardson P."/>
        </authorList>
    </citation>
    <scope>NUCLEOTIDE SEQUENCE [LARGE SCALE GENOMIC DNA]</scope>
    <source>
        <strain evidence="5">DSM 10017 / MPOB</strain>
    </source>
</reference>
<evidence type="ECO:0000256" key="3">
    <source>
        <dbReference type="SAM" id="SignalP"/>
    </source>
</evidence>
<proteinExistence type="predicted"/>
<dbReference type="EMBL" id="CP000478">
    <property type="protein sequence ID" value="ABK17346.1"/>
    <property type="molecule type" value="Genomic_DNA"/>
</dbReference>
<dbReference type="STRING" id="335543.Sfum_1659"/>
<name>A0LIU4_SYNFM</name>
<keyword evidence="3" id="KW-0732">Signal</keyword>
<dbReference type="GO" id="GO:0051536">
    <property type="term" value="F:iron-sulfur cluster binding"/>
    <property type="evidence" value="ECO:0007669"/>
    <property type="project" value="UniProtKB-KW"/>
</dbReference>
<accession>A0LIU4</accession>
<dbReference type="RefSeq" id="WP_011698516.1">
    <property type="nucleotide sequence ID" value="NC_008554.1"/>
</dbReference>
<keyword evidence="1" id="KW-0411">Iron-sulfur</keyword>
<evidence type="ECO:0000313" key="5">
    <source>
        <dbReference type="Proteomes" id="UP000001784"/>
    </source>
</evidence>
<feature type="signal peptide" evidence="3">
    <location>
        <begin position="1"/>
        <end position="33"/>
    </location>
</feature>
<dbReference type="PROSITE" id="PS51318">
    <property type="entry name" value="TAT"/>
    <property type="match status" value="1"/>
</dbReference>
<keyword evidence="1" id="KW-0479">Metal-binding</keyword>
<feature type="compositionally biased region" description="Polar residues" evidence="2">
    <location>
        <begin position="670"/>
        <end position="680"/>
    </location>
</feature>
<dbReference type="InterPro" id="IPR006311">
    <property type="entry name" value="TAT_signal"/>
</dbReference>
<sequence precursor="true">MPISIGRRQFLSTMSSLLALVGLPFTGPPGARAADVPLLQILRDRYPRVFAFRQAEVLANLRDYSSWDTALRPLAGVVGKLIPEERTDTVTERNIRYFRQFKKRYPHKVTLLHLNGRSRLPTFETEGWYAGWWLYQAGTLMVESLTRSATRISVSDIGRFELEADGFGNLWEDLIITARKPNGKPNFAIVEHIRLVRINTAASALIVRRGQYGSIARAWPAGSYVAAHATEGPYFPGGQKLWCYNLSTLSPRDSAGRHVIDAMIDGLQPRFASGGSLDFLDGMELDVFSLGGRRTAKIDADGDGVVDGGIRNGTDTYVLGQVELTARLRTMLGPNRFLLTDGGLGQRANTADVNGVELEGVPTTADFDIYKWSQALSILRFFQNHGRSPVLSYGMYKFTPPFDPPTRFSAFRLAMAAALFSDSAFTFYDEPVPGSTLGLKPGPDAGNFPDVFTIWDEARGGSLDTYGWLGRPLRPAIHLAEKQPDLYEGAGVSITDDFIAGVKGAAVIQRVSTSTGAHLCLQAKTADLEVELPPVSVPGPDLVLVFDAYAEPLGEFPVTLPRIVTVTVKMSNGSKLPILKVPVDRSWNHLVLSFRPLPSGSSTFCISAEGTERLRLRRIKAVAFPDLMYREFEGGAVFANPSDAPATFDLGALCPTGSFRRLSGSPDQDPATNDGNPLGSTLTLPALDALVTVRS</sequence>
<dbReference type="Proteomes" id="UP000001784">
    <property type="component" value="Chromosome"/>
</dbReference>
<keyword evidence="1" id="KW-0408">Iron</keyword>
<dbReference type="HOGENOM" id="CLU_396336_0_0_7"/>
<organism evidence="4 5">
    <name type="scientific">Syntrophobacter fumaroxidans (strain DSM 10017 / MPOB)</name>
    <dbReference type="NCBI Taxonomy" id="335543"/>
    <lineage>
        <taxon>Bacteria</taxon>
        <taxon>Pseudomonadati</taxon>
        <taxon>Thermodesulfobacteriota</taxon>
        <taxon>Syntrophobacteria</taxon>
        <taxon>Syntrophobacterales</taxon>
        <taxon>Syntrophobacteraceae</taxon>
        <taxon>Syntrophobacter</taxon>
    </lineage>
</organism>
<dbReference type="InParanoid" id="A0LIU4"/>
<gene>
    <name evidence="4" type="ordered locus">Sfum_1659</name>
</gene>
<evidence type="ECO:0000256" key="1">
    <source>
        <dbReference type="ARBA" id="ARBA00023014"/>
    </source>
</evidence>
<dbReference type="KEGG" id="sfu:Sfum_1659"/>
<dbReference type="eggNOG" id="ENOG5033ZHM">
    <property type="taxonomic scope" value="Bacteria"/>
</dbReference>
<keyword evidence="5" id="KW-1185">Reference proteome</keyword>
<protein>
    <submittedName>
        <fullName evidence="4">Uncharacterized protein</fullName>
    </submittedName>
</protein>
<evidence type="ECO:0000256" key="2">
    <source>
        <dbReference type="SAM" id="MobiDB-lite"/>
    </source>
</evidence>
<feature type="chain" id="PRO_5002626188" evidence="3">
    <location>
        <begin position="34"/>
        <end position="695"/>
    </location>
</feature>
<feature type="region of interest" description="Disordered" evidence="2">
    <location>
        <begin position="659"/>
        <end position="680"/>
    </location>
</feature>